<accession>A0A4Q2URD4</accession>
<organism evidence="2 3">
    <name type="scientific">Spirosoma sordidisoli</name>
    <dbReference type="NCBI Taxonomy" id="2502893"/>
    <lineage>
        <taxon>Bacteria</taxon>
        <taxon>Pseudomonadati</taxon>
        <taxon>Bacteroidota</taxon>
        <taxon>Cytophagia</taxon>
        <taxon>Cytophagales</taxon>
        <taxon>Cytophagaceae</taxon>
        <taxon>Spirosoma</taxon>
    </lineage>
</organism>
<dbReference type="EMBL" id="SBLB01000001">
    <property type="protein sequence ID" value="RYC71582.1"/>
    <property type="molecule type" value="Genomic_DNA"/>
</dbReference>
<proteinExistence type="predicted"/>
<dbReference type="Pfam" id="PF13585">
    <property type="entry name" value="CHU_C"/>
    <property type="match status" value="1"/>
</dbReference>
<dbReference type="Proteomes" id="UP000290407">
    <property type="component" value="Unassembled WGS sequence"/>
</dbReference>
<name>A0A4Q2URD4_9BACT</name>
<dbReference type="PROSITE" id="PS50835">
    <property type="entry name" value="IG_LIKE"/>
    <property type="match status" value="1"/>
</dbReference>
<gene>
    <name evidence="2" type="ORF">EQG79_05435</name>
</gene>
<comment type="caution">
    <text evidence="2">The sequence shown here is derived from an EMBL/GenBank/DDBJ whole genome shotgun (WGS) entry which is preliminary data.</text>
</comment>
<dbReference type="InterPro" id="IPR007110">
    <property type="entry name" value="Ig-like_dom"/>
</dbReference>
<dbReference type="AlphaFoldDB" id="A0A4Q2URD4"/>
<protein>
    <submittedName>
        <fullName evidence="2">Gliding motility-associated C-terminal domain-containing protein</fullName>
    </submittedName>
</protein>
<feature type="domain" description="Ig-like" evidence="1">
    <location>
        <begin position="299"/>
        <end position="385"/>
    </location>
</feature>
<dbReference type="InterPro" id="IPR013783">
    <property type="entry name" value="Ig-like_fold"/>
</dbReference>
<sequence length="791" mass="84826">MRLTLFVFVWILLILLPGSLRATHQVGGQIEMRSIGTVPGAYRIIVTNYMEAGRRADQQGGGALGIFRKRDNGLMMSFTVSETGQRQPVIYANSVCADQRNLSFIVATFEATIQLDPATYSDPEGYYISYQTRNRNGSITNLVNPIQTGYTFYMEFPALVQGGRLFVNSSPRFPAINGEYICINEPFTFPFGGTDADGDELRYSMITPLNQKNGNGQGQGNIVAPAPYPDVTWAAGYSADNAIKASQPLRVNAQTGQLSVTATQLGLFVFAVRVEEFRNGVKIGEVRRDFQFLVVDCPPARTPEPTVQIITRPGQQSTTICRSDSAVLEASFDPNWNYQWRRDGVNLSGATSATLAARATGLYTVVASTKNICSKVGNSEVLAVSVVGSDARLATAGHLCATTGSVSLSAESSETEVTYQWFRNGLPLAGQTVDSLRTSQPGRYWVVMTHQTLGCLSRTDTADVSRSAAVSAVVTSESGFNRLCPQATLSLRGSGGLTYSWQFNGQPVAGVTSAQYSISAVGSYVVTAEDIYGCQGVSAPVSITPVPPITVLLDSLPAVCGPNAPAYSLQGKPAGGIYEGTGVAEDEFSPLRAGIGNHTVTYTVKPAPECAGVVATRTAVVSPIPTIDLVDSLITYKGNTFALTPGLTGSPNQFQWASGQYLDNANAASPTVQSIQNDITYTIYVANSSGCEARDTIHITVYARVWVPEAFTPNGDGMNDTWDLPGIEAFPDAVVTVFNRWGEVIFRSDKGYKEPFDGTLNGNVLPPGLYAYTVYTVPEKPVLRGSLVIAR</sequence>
<dbReference type="RefSeq" id="WP_129600439.1">
    <property type="nucleotide sequence ID" value="NZ_SBLB01000001.1"/>
</dbReference>
<keyword evidence="3" id="KW-1185">Reference proteome</keyword>
<dbReference type="Gene3D" id="2.60.40.10">
    <property type="entry name" value="Immunoglobulins"/>
    <property type="match status" value="3"/>
</dbReference>
<dbReference type="InterPro" id="IPR026341">
    <property type="entry name" value="T9SS_type_B"/>
</dbReference>
<evidence type="ECO:0000313" key="3">
    <source>
        <dbReference type="Proteomes" id="UP000290407"/>
    </source>
</evidence>
<evidence type="ECO:0000259" key="1">
    <source>
        <dbReference type="PROSITE" id="PS50835"/>
    </source>
</evidence>
<evidence type="ECO:0000313" key="2">
    <source>
        <dbReference type="EMBL" id="RYC71582.1"/>
    </source>
</evidence>
<dbReference type="NCBIfam" id="TIGR04131">
    <property type="entry name" value="Bac_Flav_CTERM"/>
    <property type="match status" value="1"/>
</dbReference>
<reference evidence="2 3" key="1">
    <citation type="submission" date="2019-01" db="EMBL/GenBank/DDBJ databases">
        <title>Spirosoma flava sp. nov., a propanil-degrading bacterium isolated from herbicide-contaminated soil.</title>
        <authorList>
            <person name="Zhang L."/>
            <person name="Jiang J.-D."/>
        </authorList>
    </citation>
    <scope>NUCLEOTIDE SEQUENCE [LARGE SCALE GENOMIC DNA]</scope>
    <source>
        <strain evidence="2 3">TY50</strain>
    </source>
</reference>